<dbReference type="PANTHER" id="PTHR21354:SF0">
    <property type="entry name" value="ZINC FINGER PROTEIN 511"/>
    <property type="match status" value="1"/>
</dbReference>
<evidence type="ECO:0000313" key="2">
    <source>
        <dbReference type="EMBL" id="EMC92342.1"/>
    </source>
</evidence>
<evidence type="ECO:0000259" key="1">
    <source>
        <dbReference type="PROSITE" id="PS00028"/>
    </source>
</evidence>
<dbReference type="KEGG" id="bcom:BAUCODRAFT_97248"/>
<organism evidence="2 3">
    <name type="scientific">Baudoinia panamericana (strain UAMH 10762)</name>
    <name type="common">Angels' share fungus</name>
    <name type="synonym">Baudoinia compniacensis (strain UAMH 10762)</name>
    <dbReference type="NCBI Taxonomy" id="717646"/>
    <lineage>
        <taxon>Eukaryota</taxon>
        <taxon>Fungi</taxon>
        <taxon>Dikarya</taxon>
        <taxon>Ascomycota</taxon>
        <taxon>Pezizomycotina</taxon>
        <taxon>Dothideomycetes</taxon>
        <taxon>Dothideomycetidae</taxon>
        <taxon>Mycosphaerellales</taxon>
        <taxon>Teratosphaeriaceae</taxon>
        <taxon>Baudoinia</taxon>
    </lineage>
</organism>
<protein>
    <recommendedName>
        <fullName evidence="1">C2H2-type domain-containing protein</fullName>
    </recommendedName>
</protein>
<keyword evidence="3" id="KW-1185">Reference proteome</keyword>
<dbReference type="InterPro" id="IPR013087">
    <property type="entry name" value="Znf_C2H2_type"/>
</dbReference>
<dbReference type="OrthoDB" id="18440at2759"/>
<dbReference type="RefSeq" id="XP_007680723.1">
    <property type="nucleotide sequence ID" value="XM_007682533.1"/>
</dbReference>
<dbReference type="GeneID" id="19117514"/>
<dbReference type="OMA" id="YNFNIIY"/>
<accession>M2LEC2</accession>
<proteinExistence type="predicted"/>
<dbReference type="AlphaFoldDB" id="M2LEC2"/>
<dbReference type="HOGENOM" id="CLU_092647_3_2_1"/>
<evidence type="ECO:0000313" key="3">
    <source>
        <dbReference type="Proteomes" id="UP000011761"/>
    </source>
</evidence>
<dbReference type="STRING" id="717646.M2LEC2"/>
<sequence length="140" mass="16050">MQDGESASHKPKYAFIQPVNPVAPIMHCILPPHKPLSFSTYSEYEAHYQQSHSNRCSECEGNFPTAHFLELHIAENHDPIVAAKRDEGEKTYACFAEDCEKVCAGWKKRRSHLVDKHGFPRNYDFFIVNTGVDGRRSMLR</sequence>
<gene>
    <name evidence="2" type="ORF">BAUCODRAFT_97248</name>
</gene>
<dbReference type="SMART" id="SM00355">
    <property type="entry name" value="ZnF_C2H2"/>
    <property type="match status" value="2"/>
</dbReference>
<reference evidence="2 3" key="1">
    <citation type="journal article" date="2012" name="PLoS Pathog.">
        <title>Diverse lifestyles and strategies of plant pathogenesis encoded in the genomes of eighteen Dothideomycetes fungi.</title>
        <authorList>
            <person name="Ohm R.A."/>
            <person name="Feau N."/>
            <person name="Henrissat B."/>
            <person name="Schoch C.L."/>
            <person name="Horwitz B.A."/>
            <person name="Barry K.W."/>
            <person name="Condon B.J."/>
            <person name="Copeland A.C."/>
            <person name="Dhillon B."/>
            <person name="Glaser F."/>
            <person name="Hesse C.N."/>
            <person name="Kosti I."/>
            <person name="LaButti K."/>
            <person name="Lindquist E.A."/>
            <person name="Lucas S."/>
            <person name="Salamov A.A."/>
            <person name="Bradshaw R.E."/>
            <person name="Ciuffetti L."/>
            <person name="Hamelin R.C."/>
            <person name="Kema G.H.J."/>
            <person name="Lawrence C."/>
            <person name="Scott J.A."/>
            <person name="Spatafora J.W."/>
            <person name="Turgeon B.G."/>
            <person name="de Wit P.J.G.M."/>
            <person name="Zhong S."/>
            <person name="Goodwin S.B."/>
            <person name="Grigoriev I.V."/>
        </authorList>
    </citation>
    <scope>NUCLEOTIDE SEQUENCE [LARGE SCALE GENOMIC DNA]</scope>
    <source>
        <strain evidence="2 3">UAMH 10762</strain>
    </source>
</reference>
<feature type="domain" description="C2H2-type" evidence="1">
    <location>
        <begin position="56"/>
        <end position="77"/>
    </location>
</feature>
<dbReference type="InterPro" id="IPR039258">
    <property type="entry name" value="ZNF511"/>
</dbReference>
<dbReference type="PROSITE" id="PS00028">
    <property type="entry name" value="ZINC_FINGER_C2H2_1"/>
    <property type="match status" value="1"/>
</dbReference>
<name>M2LEC2_BAUPA</name>
<feature type="non-terminal residue" evidence="2">
    <location>
        <position position="140"/>
    </location>
</feature>
<dbReference type="eggNOG" id="KOG4173">
    <property type="taxonomic scope" value="Eukaryota"/>
</dbReference>
<dbReference type="EMBL" id="KB445562">
    <property type="protein sequence ID" value="EMC92342.1"/>
    <property type="molecule type" value="Genomic_DNA"/>
</dbReference>
<dbReference type="Proteomes" id="UP000011761">
    <property type="component" value="Unassembled WGS sequence"/>
</dbReference>
<dbReference type="PANTHER" id="PTHR21354">
    <property type="entry name" value="ZINC FINGER PROTEIN 511"/>
    <property type="match status" value="1"/>
</dbReference>